<dbReference type="InterPro" id="IPR045379">
    <property type="entry name" value="Crinkler_N"/>
</dbReference>
<dbReference type="Proteomes" id="UP000794436">
    <property type="component" value="Unassembled WGS sequence"/>
</dbReference>
<name>A0A8K1FFL0_PYTOL</name>
<comment type="subcellular location">
    <subcellularLocation>
        <location evidence="1">Host cell</location>
    </subcellularLocation>
    <subcellularLocation>
        <location evidence="2">Secreted</location>
    </subcellularLocation>
</comment>
<evidence type="ECO:0000313" key="6">
    <source>
        <dbReference type="Proteomes" id="UP000794436"/>
    </source>
</evidence>
<dbReference type="GO" id="GO:0005576">
    <property type="term" value="C:extracellular region"/>
    <property type="evidence" value="ECO:0007669"/>
    <property type="project" value="UniProtKB-SubCell"/>
</dbReference>
<dbReference type="GO" id="GO:0043657">
    <property type="term" value="C:host cell"/>
    <property type="evidence" value="ECO:0007669"/>
    <property type="project" value="UniProtKB-SubCell"/>
</dbReference>
<gene>
    <name evidence="5" type="ORF">Poli38472_014370</name>
</gene>
<evidence type="ECO:0000256" key="2">
    <source>
        <dbReference type="ARBA" id="ARBA00004613"/>
    </source>
</evidence>
<organism evidence="5 6">
    <name type="scientific">Pythium oligandrum</name>
    <name type="common">Mycoparasitic fungus</name>
    <dbReference type="NCBI Taxonomy" id="41045"/>
    <lineage>
        <taxon>Eukaryota</taxon>
        <taxon>Sar</taxon>
        <taxon>Stramenopiles</taxon>
        <taxon>Oomycota</taxon>
        <taxon>Peronosporomycetes</taxon>
        <taxon>Pythiales</taxon>
        <taxon>Pythiaceae</taxon>
        <taxon>Pythium</taxon>
    </lineage>
</organism>
<evidence type="ECO:0000256" key="1">
    <source>
        <dbReference type="ARBA" id="ARBA00004340"/>
    </source>
</evidence>
<sequence>MELRCVVVNSGRVLVVTLSEDKSASDLQDAIKSMLGPKAPCIAHRLKLYMTKATDDKSWLRISPEDVDDMAKGKIPETIQAFMTSKTLYPKVPEIE</sequence>
<evidence type="ECO:0000256" key="3">
    <source>
        <dbReference type="ARBA" id="ARBA00022525"/>
    </source>
</evidence>
<evidence type="ECO:0000313" key="5">
    <source>
        <dbReference type="EMBL" id="TMW57767.1"/>
    </source>
</evidence>
<evidence type="ECO:0000259" key="4">
    <source>
        <dbReference type="Pfam" id="PF20147"/>
    </source>
</evidence>
<dbReference type="Pfam" id="PF20147">
    <property type="entry name" value="Crinkler"/>
    <property type="match status" value="1"/>
</dbReference>
<protein>
    <recommendedName>
        <fullName evidence="4">Crinkler effector protein N-terminal domain-containing protein</fullName>
    </recommendedName>
</protein>
<keyword evidence="3" id="KW-0964">Secreted</keyword>
<proteinExistence type="predicted"/>
<keyword evidence="6" id="KW-1185">Reference proteome</keyword>
<dbReference type="EMBL" id="SPLM01000114">
    <property type="protein sequence ID" value="TMW57767.1"/>
    <property type="molecule type" value="Genomic_DNA"/>
</dbReference>
<reference evidence="5" key="1">
    <citation type="submission" date="2019-03" db="EMBL/GenBank/DDBJ databases">
        <title>Long read genome sequence of the mycoparasitic Pythium oligandrum ATCC 38472 isolated from sugarbeet rhizosphere.</title>
        <authorList>
            <person name="Gaulin E."/>
        </authorList>
    </citation>
    <scope>NUCLEOTIDE SEQUENCE</scope>
    <source>
        <strain evidence="5">ATCC 38472_TT</strain>
    </source>
</reference>
<accession>A0A8K1FFL0</accession>
<comment type="caution">
    <text evidence="5">The sequence shown here is derived from an EMBL/GenBank/DDBJ whole genome shotgun (WGS) entry which is preliminary data.</text>
</comment>
<dbReference type="AlphaFoldDB" id="A0A8K1FFL0"/>
<feature type="domain" description="Crinkler effector protein N-terminal" evidence="4">
    <location>
        <begin position="1"/>
        <end position="65"/>
    </location>
</feature>